<dbReference type="PANTHER" id="PTHR44943">
    <property type="entry name" value="CELLULOSE SYNTHASE OPERON PROTEIN C"/>
    <property type="match status" value="1"/>
</dbReference>
<keyword evidence="4" id="KW-0472">Membrane</keyword>
<organism evidence="5 6">
    <name type="scientific">Thermincola ferriacetica</name>
    <dbReference type="NCBI Taxonomy" id="281456"/>
    <lineage>
        <taxon>Bacteria</taxon>
        <taxon>Bacillati</taxon>
        <taxon>Bacillota</taxon>
        <taxon>Clostridia</taxon>
        <taxon>Eubacteriales</taxon>
        <taxon>Thermincolaceae</taxon>
        <taxon>Thermincola</taxon>
    </lineage>
</organism>
<proteinExistence type="predicted"/>
<dbReference type="SUPFAM" id="SSF48452">
    <property type="entry name" value="TPR-like"/>
    <property type="match status" value="1"/>
</dbReference>
<dbReference type="InterPro" id="IPR019734">
    <property type="entry name" value="TPR_rpt"/>
</dbReference>
<dbReference type="InterPro" id="IPR051685">
    <property type="entry name" value="Ycf3/AcsC/BcsC/TPR_MFPF"/>
</dbReference>
<feature type="repeat" description="TPR" evidence="3">
    <location>
        <begin position="175"/>
        <end position="208"/>
    </location>
</feature>
<evidence type="ECO:0000256" key="4">
    <source>
        <dbReference type="SAM" id="Phobius"/>
    </source>
</evidence>
<keyword evidence="4" id="KW-0812">Transmembrane</keyword>
<evidence type="ECO:0000313" key="5">
    <source>
        <dbReference type="EMBL" id="KNZ70160.1"/>
    </source>
</evidence>
<name>A0A0L6W3P6_9FIRM</name>
<dbReference type="Gene3D" id="1.25.40.10">
    <property type="entry name" value="Tetratricopeptide repeat domain"/>
    <property type="match status" value="1"/>
</dbReference>
<evidence type="ECO:0000256" key="3">
    <source>
        <dbReference type="PROSITE-ProRule" id="PRU00339"/>
    </source>
</evidence>
<keyword evidence="2 3" id="KW-0802">TPR repeat</keyword>
<keyword evidence="6" id="KW-1185">Reference proteome</keyword>
<dbReference type="Proteomes" id="UP000037175">
    <property type="component" value="Unassembled WGS sequence"/>
</dbReference>
<reference evidence="6" key="1">
    <citation type="submission" date="2015-07" db="EMBL/GenBank/DDBJ databases">
        <title>Complete Genome of Thermincola ferriacetica strain Z-0001T.</title>
        <authorList>
            <person name="Lusk B."/>
            <person name="Badalamenti J.P."/>
            <person name="Parameswaran P."/>
            <person name="Bond D.R."/>
            <person name="Torres C.I."/>
        </authorList>
    </citation>
    <scope>NUCLEOTIDE SEQUENCE [LARGE SCALE GENOMIC DNA]</scope>
    <source>
        <strain evidence="6">Z-0001</strain>
    </source>
</reference>
<evidence type="ECO:0000313" key="6">
    <source>
        <dbReference type="Proteomes" id="UP000037175"/>
    </source>
</evidence>
<dbReference type="PROSITE" id="PS50005">
    <property type="entry name" value="TPR"/>
    <property type="match status" value="4"/>
</dbReference>
<feature type="repeat" description="TPR" evidence="3">
    <location>
        <begin position="107"/>
        <end position="140"/>
    </location>
</feature>
<feature type="repeat" description="TPR" evidence="3">
    <location>
        <begin position="141"/>
        <end position="174"/>
    </location>
</feature>
<dbReference type="InterPro" id="IPR011990">
    <property type="entry name" value="TPR-like_helical_dom_sf"/>
</dbReference>
<dbReference type="Pfam" id="PF13414">
    <property type="entry name" value="TPR_11"/>
    <property type="match status" value="1"/>
</dbReference>
<gene>
    <name evidence="5" type="ORF">Tfer_1030</name>
</gene>
<keyword evidence="1" id="KW-0677">Repeat</keyword>
<dbReference type="SMART" id="SM00028">
    <property type="entry name" value="TPR"/>
    <property type="match status" value="4"/>
</dbReference>
<keyword evidence="4" id="KW-1133">Transmembrane helix</keyword>
<dbReference type="Pfam" id="PF14559">
    <property type="entry name" value="TPR_19"/>
    <property type="match status" value="1"/>
</dbReference>
<evidence type="ECO:0000256" key="2">
    <source>
        <dbReference type="ARBA" id="ARBA00022803"/>
    </source>
</evidence>
<protein>
    <submittedName>
        <fullName evidence="5">Uncharacterized protein</fullName>
    </submittedName>
</protein>
<dbReference type="PROSITE" id="PS50293">
    <property type="entry name" value="TPR_REGION"/>
    <property type="match status" value="1"/>
</dbReference>
<feature type="transmembrane region" description="Helical" evidence="4">
    <location>
        <begin position="20"/>
        <end position="41"/>
    </location>
</feature>
<dbReference type="RefSeq" id="WP_052217154.1">
    <property type="nucleotide sequence ID" value="NZ_LGTE01000005.1"/>
</dbReference>
<dbReference type="EMBL" id="LGTE01000005">
    <property type="protein sequence ID" value="KNZ70160.1"/>
    <property type="molecule type" value="Genomic_DNA"/>
</dbReference>
<dbReference type="PANTHER" id="PTHR44943:SF8">
    <property type="entry name" value="TPR REPEAT-CONTAINING PROTEIN MJ0263"/>
    <property type="match status" value="1"/>
</dbReference>
<sequence>MSSVVPAQGFQQPSEKTFTLFQAIAIVLLAATVFIAAGFLIGKNFFWNNLDQDRINQQLAYFEAKVEAEPRVPENRVNLGYTYYLKKDYDMALKQFQIAVNLDPKYADAYYNMGLVYKDMKRYDDALEALAKSTKLAPLDYKNFMMMGIVYTDMGKYDEAFKALNKANQNRPGSADVLYYIGVAAEKSGDKEGAASMYKEALNYDPNFKDAQEALNRLK</sequence>
<feature type="repeat" description="TPR" evidence="3">
    <location>
        <begin position="73"/>
        <end position="106"/>
    </location>
</feature>
<evidence type="ECO:0000256" key="1">
    <source>
        <dbReference type="ARBA" id="ARBA00022737"/>
    </source>
</evidence>
<comment type="caution">
    <text evidence="5">The sequence shown here is derived from an EMBL/GenBank/DDBJ whole genome shotgun (WGS) entry which is preliminary data.</text>
</comment>
<dbReference type="AlphaFoldDB" id="A0A0L6W3P6"/>
<accession>A0A0L6W3P6</accession>